<feature type="disulfide bond" evidence="7">
    <location>
        <begin position="972"/>
        <end position="981"/>
    </location>
</feature>
<dbReference type="OMA" id="ESCALCI"/>
<dbReference type="Pfam" id="PF14670">
    <property type="entry name" value="FXa_inhibition"/>
    <property type="match status" value="4"/>
</dbReference>
<evidence type="ECO:0000259" key="8">
    <source>
        <dbReference type="PROSITE" id="PS50026"/>
    </source>
</evidence>
<dbReference type="SUPFAM" id="SSF57184">
    <property type="entry name" value="Growth factor receptor domain"/>
    <property type="match status" value="2"/>
</dbReference>
<dbReference type="FunFam" id="2.170.300.10:FF:000002">
    <property type="entry name" value="Multiple epidermal growth factor-like domains 10"/>
    <property type="match status" value="1"/>
</dbReference>
<dbReference type="SMART" id="SM00180">
    <property type="entry name" value="EGF_Lam"/>
    <property type="match status" value="10"/>
</dbReference>
<feature type="domain" description="EGF-like" evidence="8">
    <location>
        <begin position="738"/>
        <end position="774"/>
    </location>
</feature>
<dbReference type="PROSITE" id="PS50026">
    <property type="entry name" value="EGF_3"/>
    <property type="match status" value="7"/>
</dbReference>
<proteinExistence type="predicted"/>
<dbReference type="InterPro" id="IPR018097">
    <property type="entry name" value="EGF_Ca-bd_CS"/>
</dbReference>
<sequence length="1223" mass="131568">ADFLSLHLPALPVGKWSCPELAPAWPNVCLEQELAIVGHRQPCVQAFTRTLKVWKQDCGGRRWCVGYERRYVAGCNKQLVLLSCSCSSPGLPFSSLPDVNECKVGNGGCESQCCNTIGSFYCKCAAGWRLAQDGRACADVDECQVHNGGCQHRCVNTLGSYYCECKPGFRLHTDGRTCIAVNSCALNNGGCEHDCVQVTLAQHRCQCRHNYQLRADGKRCALRNPCGERNGGCMHQCHSHGGTARCQCHPGYRLAPDGKACQDVNECLTGQARCAHQCLNTRGSFKCTCNPGYELGADSKQCYRIEMEIVNSCEANNGGCSHTCHHTSSGPVCTCNFGYRLEEDRKTCTDINECDGGSHCCQQDCYNYPGGYECACYAGYRLSTDGCGCDDVDECSASNAGCEHTCQNQPGSFQCGCEIGYKLEEDRRSCSSIEGPVEALDGQRPVIRPIPHVAILRDEFTQLFSDDYEEEEEEMEARGEHTLSEKFVCLEHTFGPDCSLTCDDCQNGATCDAEESGCDCPAGWAGLLCNQSEWCRCFEFGMVFLSSAGNETTGRNWLVFPENLSLLPGCPKGFFGKQCRKKCNCANRGRCHRIYGACLCDPGLYGRFCHLVCPKWAFGPGCSEECRCVQQNTQDCDKRDGSCRCKPGYRGKRCETRELPRKWGCPFPIASHRGTCCKPCCCGFHPSLFDAECPEGTFGAGCRQPCSCGGAPCDRSTGQCLCLPGWTGRDCACPEGRWGQGCQEICPECANNASCDPATGACLCPPGYTGRRCQDACPPGWFGPDCQQSCSCGNEGHCHPATGTCRCAPGWTGPHCQRACDAGRWGPDCAHACNCSNSDGSCSAETGQCLCDPGYTGGRCERKCPEGWFGLSCQHRCQCDNGAACDHVSGACTCSPGWRGTFCEHGKYLRDPAPPAGLLHSGAEPLAGGCHAGQRVIGRTACPEGFYGLECREACNCLNGARCDHATGQCHCPPGWDGPRCGQPCPQGLFGARCGEHCDCGDNVTCHHVTGACDCPRGWRGRRCEKGETDPSEAPKSGKETNCLFNELQVTEKRFEELTASCLPGTFGAGCAHACQCAGATQECHPVTGACVCAPGFHGPSCQLGESVPRSSARHPPLQLLPTAALCPKSSVPGGAEPREQLEARELTGCRPGFPAVVAFGLVTVAEVFSHSVLNHCPALAARELSLSRPVVSCSLAQAWPCTQTRQKTRRPCTRNSAVALAD</sequence>
<dbReference type="PROSITE" id="PS01187">
    <property type="entry name" value="EGF_CA"/>
    <property type="match status" value="3"/>
</dbReference>
<dbReference type="SMART" id="SM00179">
    <property type="entry name" value="EGF_CA"/>
    <property type="match status" value="8"/>
</dbReference>
<dbReference type="PROSITE" id="PS00022">
    <property type="entry name" value="EGF_1"/>
    <property type="match status" value="9"/>
</dbReference>
<evidence type="ECO:0000256" key="7">
    <source>
        <dbReference type="PROSITE-ProRule" id="PRU00076"/>
    </source>
</evidence>
<feature type="domain" description="EGF-like" evidence="8">
    <location>
        <begin position="139"/>
        <end position="179"/>
    </location>
</feature>
<dbReference type="SMART" id="SM00181">
    <property type="entry name" value="EGF"/>
    <property type="match status" value="19"/>
</dbReference>
<dbReference type="GO" id="GO:0005576">
    <property type="term" value="C:extracellular region"/>
    <property type="evidence" value="ECO:0007669"/>
    <property type="project" value="UniProtKB-SubCell"/>
</dbReference>
<evidence type="ECO:0000313" key="9">
    <source>
        <dbReference type="Ensembl" id="ENSACUP00000003842.1"/>
    </source>
</evidence>
<dbReference type="PRINTS" id="PR00011">
    <property type="entry name" value="EGFLAMININ"/>
</dbReference>
<evidence type="ECO:0000256" key="1">
    <source>
        <dbReference type="ARBA" id="ARBA00004613"/>
    </source>
</evidence>
<reference evidence="9" key="2">
    <citation type="submission" date="2025-09" db="UniProtKB">
        <authorList>
            <consortium name="Ensembl"/>
        </authorList>
    </citation>
    <scope>IDENTIFICATION</scope>
</reference>
<evidence type="ECO:0000256" key="5">
    <source>
        <dbReference type="ARBA" id="ARBA00022737"/>
    </source>
</evidence>
<evidence type="ECO:0000313" key="10">
    <source>
        <dbReference type="Proteomes" id="UP000472269"/>
    </source>
</evidence>
<dbReference type="SUPFAM" id="SSF57196">
    <property type="entry name" value="EGF/Laminin"/>
    <property type="match status" value="2"/>
</dbReference>
<dbReference type="FunFam" id="2.170.300.10:FF:000041">
    <property type="entry name" value="Tyrosine protein kinase receptor tie-1, putative"/>
    <property type="match status" value="1"/>
</dbReference>
<dbReference type="Pfam" id="PF00053">
    <property type="entry name" value="EGF_laminin"/>
    <property type="match status" value="4"/>
</dbReference>
<dbReference type="Pfam" id="PF12662">
    <property type="entry name" value="cEGF"/>
    <property type="match status" value="1"/>
</dbReference>
<comment type="caution">
    <text evidence="7">Lacks conserved residue(s) required for the propagation of feature annotation.</text>
</comment>
<dbReference type="FunFam" id="2.10.25.10:FF:000038">
    <property type="entry name" value="Fibrillin 2"/>
    <property type="match status" value="1"/>
</dbReference>
<feature type="disulfide bond" evidence="7">
    <location>
        <begin position="520"/>
        <end position="529"/>
    </location>
</feature>
<reference evidence="9" key="1">
    <citation type="submission" date="2025-08" db="UniProtKB">
        <authorList>
            <consortium name="Ensembl"/>
        </authorList>
    </citation>
    <scope>IDENTIFICATION</scope>
</reference>
<dbReference type="FunFam" id="2.10.25.10:FF:000326">
    <property type="entry name" value="Multiple EGF like domains 6"/>
    <property type="match status" value="1"/>
</dbReference>
<evidence type="ECO:0000256" key="4">
    <source>
        <dbReference type="ARBA" id="ARBA00022729"/>
    </source>
</evidence>
<dbReference type="FunFam" id="2.10.25.10:FF:000240">
    <property type="entry name" value="Vitamin K-dependent protein S"/>
    <property type="match status" value="1"/>
</dbReference>
<keyword evidence="3 7" id="KW-0245">EGF-like domain</keyword>
<dbReference type="InterPro" id="IPR000152">
    <property type="entry name" value="EGF-type_Asp/Asn_hydroxyl_site"/>
</dbReference>
<keyword evidence="4" id="KW-0732">Signal</keyword>
<evidence type="ECO:0000256" key="3">
    <source>
        <dbReference type="ARBA" id="ARBA00022536"/>
    </source>
</evidence>
<evidence type="ECO:0000256" key="6">
    <source>
        <dbReference type="ARBA" id="ARBA00023157"/>
    </source>
</evidence>
<dbReference type="Gene3D" id="2.10.25.10">
    <property type="entry name" value="Laminin"/>
    <property type="match status" value="9"/>
</dbReference>
<keyword evidence="2" id="KW-0964">Secreted</keyword>
<dbReference type="PROSITE" id="PS01186">
    <property type="entry name" value="EGF_2"/>
    <property type="match status" value="8"/>
</dbReference>
<feature type="disulfide bond" evidence="7">
    <location>
        <begin position="807"/>
        <end position="816"/>
    </location>
</feature>
<dbReference type="InterPro" id="IPR052108">
    <property type="entry name" value="MEGF/SIB"/>
</dbReference>
<dbReference type="PANTHER" id="PTHR24035:SF137">
    <property type="entry name" value="MULTIPLE EPIDERMAL GROWTH FACTOR-LIKE DOMAINS PROTEIN 6"/>
    <property type="match status" value="1"/>
</dbReference>
<organism evidence="9 10">
    <name type="scientific">Athene cunicularia</name>
    <name type="common">Burrowing owl</name>
    <name type="synonym">Speotyto cunicularia</name>
    <dbReference type="NCBI Taxonomy" id="194338"/>
    <lineage>
        <taxon>Eukaryota</taxon>
        <taxon>Metazoa</taxon>
        <taxon>Chordata</taxon>
        <taxon>Craniata</taxon>
        <taxon>Vertebrata</taxon>
        <taxon>Euteleostomi</taxon>
        <taxon>Archelosauria</taxon>
        <taxon>Archosauria</taxon>
        <taxon>Dinosauria</taxon>
        <taxon>Saurischia</taxon>
        <taxon>Theropoda</taxon>
        <taxon>Coelurosauria</taxon>
        <taxon>Aves</taxon>
        <taxon>Neognathae</taxon>
        <taxon>Neoaves</taxon>
        <taxon>Telluraves</taxon>
        <taxon>Strigiformes</taxon>
        <taxon>Strigidae</taxon>
        <taxon>Athene</taxon>
    </lineage>
</organism>
<dbReference type="InterPro" id="IPR009030">
    <property type="entry name" value="Growth_fac_rcpt_cys_sf"/>
</dbReference>
<feature type="disulfide bond" evidence="7">
    <location>
        <begin position="764"/>
        <end position="773"/>
    </location>
</feature>
<feature type="domain" description="EGF-like" evidence="8">
    <location>
        <begin position="782"/>
        <end position="817"/>
    </location>
</feature>
<keyword evidence="10" id="KW-1185">Reference proteome</keyword>
<keyword evidence="5" id="KW-0677">Repeat</keyword>
<feature type="domain" description="EGF-like" evidence="8">
    <location>
        <begin position="869"/>
        <end position="904"/>
    </location>
</feature>
<comment type="subcellular location">
    <subcellularLocation>
        <location evidence="1">Secreted</location>
    </subcellularLocation>
</comment>
<name>A0A663LWL9_ATHCN</name>
<dbReference type="PROSITE" id="PS00010">
    <property type="entry name" value="ASX_HYDROXYL"/>
    <property type="match status" value="3"/>
</dbReference>
<dbReference type="FunFam" id="2.10.25.10:FF:000037">
    <property type="entry name" value="Signal peptide, CUB domain and EGF-like domain-containing 2"/>
    <property type="match status" value="2"/>
</dbReference>
<dbReference type="FunFam" id="2.10.25.10:FF:000028">
    <property type="entry name" value="Signal peptide, CUB domain and EGF-like domain-containing 2"/>
    <property type="match status" value="1"/>
</dbReference>
<feature type="domain" description="EGF-like" evidence="8">
    <location>
        <begin position="947"/>
        <end position="982"/>
    </location>
</feature>
<dbReference type="InterPro" id="IPR049883">
    <property type="entry name" value="NOTCH1_EGF-like"/>
</dbReference>
<dbReference type="CDD" id="cd00055">
    <property type="entry name" value="EGF_Lam"/>
    <property type="match status" value="1"/>
</dbReference>
<dbReference type="GO" id="GO:0005509">
    <property type="term" value="F:calcium ion binding"/>
    <property type="evidence" value="ECO:0007669"/>
    <property type="project" value="InterPro"/>
</dbReference>
<dbReference type="InterPro" id="IPR001881">
    <property type="entry name" value="EGF-like_Ca-bd_dom"/>
</dbReference>
<accession>A0A663LWL9</accession>
<protein>
    <submittedName>
        <fullName evidence="9">Multiple EGF like domains 6</fullName>
    </submittedName>
</protein>
<dbReference type="PANTHER" id="PTHR24035">
    <property type="entry name" value="MULTIPLE EPIDERMAL GROWTH FACTOR-LIKE DOMAINS PROTEIN"/>
    <property type="match status" value="1"/>
</dbReference>
<dbReference type="Gene3D" id="2.170.300.10">
    <property type="entry name" value="Tie2 ligand-binding domain superfamily"/>
    <property type="match status" value="6"/>
</dbReference>
<dbReference type="Pfam" id="PF07645">
    <property type="entry name" value="EGF_CA"/>
    <property type="match status" value="2"/>
</dbReference>
<dbReference type="InterPro" id="IPR000742">
    <property type="entry name" value="EGF"/>
</dbReference>
<dbReference type="InterPro" id="IPR002049">
    <property type="entry name" value="LE_dom"/>
</dbReference>
<keyword evidence="6 7" id="KW-1015">Disulfide bond</keyword>
<dbReference type="InterPro" id="IPR026823">
    <property type="entry name" value="cEGF"/>
</dbReference>
<feature type="disulfide bond" evidence="7">
    <location>
        <begin position="894"/>
        <end position="903"/>
    </location>
</feature>
<dbReference type="Proteomes" id="UP000472269">
    <property type="component" value="Unplaced"/>
</dbReference>
<feature type="domain" description="EGF-like" evidence="8">
    <location>
        <begin position="263"/>
        <end position="303"/>
    </location>
</feature>
<evidence type="ECO:0000256" key="2">
    <source>
        <dbReference type="ARBA" id="ARBA00022525"/>
    </source>
</evidence>
<dbReference type="AlphaFoldDB" id="A0A663LWL9"/>
<dbReference type="Ensembl" id="ENSACUT00000004090.1">
    <property type="protein sequence ID" value="ENSACUP00000003842.1"/>
    <property type="gene ID" value="ENSACUG00000002634.1"/>
</dbReference>
<feature type="domain" description="EGF-like" evidence="8">
    <location>
        <begin position="494"/>
        <end position="530"/>
    </location>
</feature>